<protein>
    <recommendedName>
        <fullName evidence="9">COPI associated protein</fullName>
    </recommendedName>
</protein>
<evidence type="ECO:0000256" key="2">
    <source>
        <dbReference type="ARBA" id="ARBA00022692"/>
    </source>
</evidence>
<feature type="transmembrane region" description="Helical" evidence="6">
    <location>
        <begin position="102"/>
        <end position="122"/>
    </location>
</feature>
<dbReference type="OrthoDB" id="69712at2759"/>
<keyword evidence="8" id="KW-1185">Reference proteome</keyword>
<gene>
    <name evidence="7" type="ORF">FCC1311_109892</name>
</gene>
<dbReference type="InParanoid" id="A0A2R5GV94"/>
<evidence type="ECO:0000313" key="7">
    <source>
        <dbReference type="EMBL" id="GBG34767.1"/>
    </source>
</evidence>
<feature type="transmembrane region" description="Helical" evidence="6">
    <location>
        <begin position="63"/>
        <end position="82"/>
    </location>
</feature>
<evidence type="ECO:0000256" key="4">
    <source>
        <dbReference type="ARBA" id="ARBA00023136"/>
    </source>
</evidence>
<dbReference type="GO" id="GO:0016020">
    <property type="term" value="C:membrane"/>
    <property type="evidence" value="ECO:0007669"/>
    <property type="project" value="UniProtKB-SubCell"/>
</dbReference>
<evidence type="ECO:0000256" key="6">
    <source>
        <dbReference type="SAM" id="Phobius"/>
    </source>
</evidence>
<dbReference type="InterPro" id="IPR013714">
    <property type="entry name" value="Golgi_TVP15"/>
</dbReference>
<comment type="subcellular location">
    <subcellularLocation>
        <location evidence="1">Membrane</location>
        <topology evidence="1">Multi-pass membrane protein</topology>
    </subcellularLocation>
</comment>
<accession>A0A2R5GV94</accession>
<dbReference type="PANTHER" id="PTHR38894:SF1">
    <property type="entry name" value="TRANSMEMBRANE PROTEIN"/>
    <property type="match status" value="1"/>
</dbReference>
<reference evidence="7 8" key="1">
    <citation type="submission" date="2017-12" db="EMBL/GenBank/DDBJ databases">
        <title>Sequencing, de novo assembly and annotation of complete genome of a new Thraustochytrid species, strain FCC1311.</title>
        <authorList>
            <person name="Sedici K."/>
            <person name="Godart F."/>
            <person name="Aiese Cigliano R."/>
            <person name="Sanseverino W."/>
            <person name="Barakat M."/>
            <person name="Ortet P."/>
            <person name="Marechal E."/>
            <person name="Cagnac O."/>
            <person name="Amato A."/>
        </authorList>
    </citation>
    <scope>NUCLEOTIDE SEQUENCE [LARGE SCALE GENOMIC DNA]</scope>
</reference>
<keyword evidence="2 6" id="KW-0812">Transmembrane</keyword>
<sequence>MAMSGDQTQQAGAFDRATNVIKETAPEKLTACMRITNIINGGLLIASGVITFTMLASCSDNCSILIVLAFYTILFGLLLLVFEMRSGPKSANFILNNCGFMYSNRGKATFILFLATLCFSVTDKDLGGLWWFCLLVGIYTAINGIFSCAVVLLNPGYDAYTQTHHPDAVPVQGSGFGTAPMGGAPDPGLPPSDYRYGDAHAGVGGAGGYNSYELQDTQPQPAYGQSSTPFADNGAYSQNDDNPFSHV</sequence>
<organism evidence="7 8">
    <name type="scientific">Hondaea fermentalgiana</name>
    <dbReference type="NCBI Taxonomy" id="2315210"/>
    <lineage>
        <taxon>Eukaryota</taxon>
        <taxon>Sar</taxon>
        <taxon>Stramenopiles</taxon>
        <taxon>Bigyra</taxon>
        <taxon>Labyrinthulomycetes</taxon>
        <taxon>Thraustochytrida</taxon>
        <taxon>Thraustochytriidae</taxon>
        <taxon>Hondaea</taxon>
    </lineage>
</organism>
<evidence type="ECO:0000313" key="8">
    <source>
        <dbReference type="Proteomes" id="UP000241890"/>
    </source>
</evidence>
<dbReference type="PANTHER" id="PTHR38894">
    <property type="entry name" value="TRANSMEMBRANE PROTEIN"/>
    <property type="match status" value="1"/>
</dbReference>
<feature type="transmembrane region" description="Helical" evidence="6">
    <location>
        <begin position="128"/>
        <end position="153"/>
    </location>
</feature>
<dbReference type="AlphaFoldDB" id="A0A2R5GV94"/>
<dbReference type="Pfam" id="PF08507">
    <property type="entry name" value="COPI_assoc"/>
    <property type="match status" value="1"/>
</dbReference>
<proteinExistence type="predicted"/>
<evidence type="ECO:0000256" key="3">
    <source>
        <dbReference type="ARBA" id="ARBA00022989"/>
    </source>
</evidence>
<dbReference type="EMBL" id="BEYU01000215">
    <property type="protein sequence ID" value="GBG34767.1"/>
    <property type="molecule type" value="Genomic_DNA"/>
</dbReference>
<comment type="caution">
    <text evidence="7">The sequence shown here is derived from an EMBL/GenBank/DDBJ whole genome shotgun (WGS) entry which is preliminary data.</text>
</comment>
<evidence type="ECO:0000256" key="1">
    <source>
        <dbReference type="ARBA" id="ARBA00004141"/>
    </source>
</evidence>
<feature type="transmembrane region" description="Helical" evidence="6">
    <location>
        <begin position="38"/>
        <end position="57"/>
    </location>
</feature>
<keyword evidence="4 6" id="KW-0472">Membrane</keyword>
<keyword evidence="3 6" id="KW-1133">Transmembrane helix</keyword>
<name>A0A2R5GV94_9STRA</name>
<feature type="compositionally biased region" description="Polar residues" evidence="5">
    <location>
        <begin position="212"/>
        <end position="247"/>
    </location>
</feature>
<dbReference type="Proteomes" id="UP000241890">
    <property type="component" value="Unassembled WGS sequence"/>
</dbReference>
<feature type="region of interest" description="Disordered" evidence="5">
    <location>
        <begin position="207"/>
        <end position="247"/>
    </location>
</feature>
<evidence type="ECO:0000256" key="5">
    <source>
        <dbReference type="SAM" id="MobiDB-lite"/>
    </source>
</evidence>
<evidence type="ECO:0008006" key="9">
    <source>
        <dbReference type="Google" id="ProtNLM"/>
    </source>
</evidence>